<feature type="chain" id="PRO_5013046839" description="Type 1 periplasmic binding fold superfamily protein" evidence="1">
    <location>
        <begin position="34"/>
        <end position="195"/>
    </location>
</feature>
<keyword evidence="3" id="KW-1185">Reference proteome</keyword>
<gene>
    <name evidence="2" type="ORF">SAMN05660236_3331</name>
</gene>
<evidence type="ECO:0000313" key="2">
    <source>
        <dbReference type="EMBL" id="SKC76018.1"/>
    </source>
</evidence>
<sequence>MKTNKPYQLKNTVRFLFSAFLLATMLLSSCSNDDPAPTNEEEVITTLIVDLTPASGSGVSAVQLKFYDADGDGSVAPVITPTVAQLKKGVTYTGAITVLNETENPVDDVTLEIKEEKNAHLFCFTVSGTDVAVAYADKDDNNLPIGLSNTWVAGASGSVGTVQVVLRHQPGQKTGVCPGPGESDMDVTFPVQVID</sequence>
<organism evidence="2 3">
    <name type="scientific">Ohtaekwangia koreensis</name>
    <dbReference type="NCBI Taxonomy" id="688867"/>
    <lineage>
        <taxon>Bacteria</taxon>
        <taxon>Pseudomonadati</taxon>
        <taxon>Bacteroidota</taxon>
        <taxon>Cytophagia</taxon>
        <taxon>Cytophagales</taxon>
        <taxon>Fulvivirgaceae</taxon>
        <taxon>Ohtaekwangia</taxon>
    </lineage>
</organism>
<proteinExistence type="predicted"/>
<dbReference type="RefSeq" id="WP_079687864.1">
    <property type="nucleotide sequence ID" value="NZ_FUZU01000002.1"/>
</dbReference>
<dbReference type="EMBL" id="FUZU01000002">
    <property type="protein sequence ID" value="SKC76018.1"/>
    <property type="molecule type" value="Genomic_DNA"/>
</dbReference>
<protein>
    <recommendedName>
        <fullName evidence="4">Type 1 periplasmic binding fold superfamily protein</fullName>
    </recommendedName>
</protein>
<keyword evidence="1" id="KW-0732">Signal</keyword>
<feature type="signal peptide" evidence="1">
    <location>
        <begin position="1"/>
        <end position="33"/>
    </location>
</feature>
<dbReference type="STRING" id="688867.SAMN05660236_3331"/>
<reference evidence="2 3" key="1">
    <citation type="submission" date="2017-02" db="EMBL/GenBank/DDBJ databases">
        <authorList>
            <person name="Peterson S.W."/>
        </authorList>
    </citation>
    <scope>NUCLEOTIDE SEQUENCE [LARGE SCALE GENOMIC DNA]</scope>
    <source>
        <strain evidence="2 3">DSM 25262</strain>
    </source>
</reference>
<evidence type="ECO:0008006" key="4">
    <source>
        <dbReference type="Google" id="ProtNLM"/>
    </source>
</evidence>
<dbReference type="OrthoDB" id="713689at2"/>
<accession>A0A1T5LKM1</accession>
<name>A0A1T5LKM1_9BACT</name>
<dbReference type="Proteomes" id="UP000190961">
    <property type="component" value="Unassembled WGS sequence"/>
</dbReference>
<dbReference type="PROSITE" id="PS51257">
    <property type="entry name" value="PROKAR_LIPOPROTEIN"/>
    <property type="match status" value="1"/>
</dbReference>
<dbReference type="AlphaFoldDB" id="A0A1T5LKM1"/>
<evidence type="ECO:0000256" key="1">
    <source>
        <dbReference type="SAM" id="SignalP"/>
    </source>
</evidence>
<evidence type="ECO:0000313" key="3">
    <source>
        <dbReference type="Proteomes" id="UP000190961"/>
    </source>
</evidence>